<dbReference type="EMBL" id="DS232948">
    <property type="protein sequence ID" value="EDS26922.1"/>
    <property type="molecule type" value="Genomic_DNA"/>
</dbReference>
<reference evidence="1" key="1">
    <citation type="submission" date="2007-03" db="EMBL/GenBank/DDBJ databases">
        <title>Annotation of Culex pipiens quinquefasciatus.</title>
        <authorList>
            <consortium name="The Broad Institute Genome Sequencing Platform"/>
            <person name="Atkinson P.W."/>
            <person name="Hemingway J."/>
            <person name="Christensen B.M."/>
            <person name="Higgs S."/>
            <person name="Kodira C."/>
            <person name="Hannick L."/>
            <person name="Megy K."/>
            <person name="O'Leary S."/>
            <person name="Pearson M."/>
            <person name="Haas B.J."/>
            <person name="Mauceli E."/>
            <person name="Wortman J.R."/>
            <person name="Lee N.H."/>
            <person name="Guigo R."/>
            <person name="Stanke M."/>
            <person name="Alvarado L."/>
            <person name="Amedeo P."/>
            <person name="Antoine C.H."/>
            <person name="Arensburger P."/>
            <person name="Bidwell S.L."/>
            <person name="Crawford M."/>
            <person name="Camaro F."/>
            <person name="Devon K."/>
            <person name="Engels R."/>
            <person name="Hammond M."/>
            <person name="Howarth C."/>
            <person name="Koehrsen M."/>
            <person name="Lawson D."/>
            <person name="Montgomery P."/>
            <person name="Nene V."/>
            <person name="Nusbaum C."/>
            <person name="Puiu D."/>
            <person name="Romero-Severson J."/>
            <person name="Severson D.W."/>
            <person name="Shumway M."/>
            <person name="Sisk P."/>
            <person name="Stolte C."/>
            <person name="Zeng Q."/>
            <person name="Eisenstadt E."/>
            <person name="Fraser-Liggett C."/>
            <person name="Strausberg R."/>
            <person name="Galagan J."/>
            <person name="Birren B."/>
            <person name="Collins F.H."/>
        </authorList>
    </citation>
    <scope>NUCLEOTIDE SEQUENCE [LARGE SCALE GENOMIC DNA]</scope>
    <source>
        <strain evidence="1">JHB</strain>
    </source>
</reference>
<accession>B0XFP1</accession>
<sequence length="284" mass="31616">MPLHCALDYTPETTQIGSVPSSTLACIHPTQHYTTMGCIPSKVIDGTGCPRSYYCPNLSDRAPDKCYLFGQVYDLGQQLPPDQTISNCATLTCEIGYDDKPWLSSNYENCIYPYAPDCVTQYSLDHCCPVGTVCGDDRNSLVRCNVSGSSYYEGEQVYLGFDSGKSCVCSRYYDGSREGVVSCVEQKCNFEVFDSYRLLNGGAPVYREESYCPYDWRLPHDNDVIVPGPYHGDCSYPQCVYGNLTLTQGDSLISLITYQGIYKCRCAVPPLVHCILEKDTVNKK</sequence>
<dbReference type="KEGG" id="cqu:CpipJ_CPIJ018023"/>
<dbReference type="EnsemblMetazoa" id="CPIJ018023-RA">
    <property type="protein sequence ID" value="CPIJ018023-PA"/>
    <property type="gene ID" value="CPIJ018023"/>
</dbReference>
<dbReference type="eggNOG" id="ENOG502S6B3">
    <property type="taxonomic scope" value="Eukaryota"/>
</dbReference>
<dbReference type="OMA" id="IHTHESH"/>
<evidence type="ECO:0000313" key="3">
    <source>
        <dbReference type="Proteomes" id="UP000002320"/>
    </source>
</evidence>
<proteinExistence type="predicted"/>
<dbReference type="HOGENOM" id="CLU_072883_0_0_1"/>
<dbReference type="STRING" id="7176.B0XFP1"/>
<dbReference type="VEuPathDB" id="VectorBase:CPIJ018023"/>
<keyword evidence="3" id="KW-1185">Reference proteome</keyword>
<dbReference type="Proteomes" id="UP000002320">
    <property type="component" value="Unassembled WGS sequence"/>
</dbReference>
<dbReference type="OrthoDB" id="365605at2759"/>
<dbReference type="InParanoid" id="B0XFP1"/>
<evidence type="ECO:0000313" key="1">
    <source>
        <dbReference type="EMBL" id="EDS26922.1"/>
    </source>
</evidence>
<protein>
    <submittedName>
        <fullName evidence="1 2">Uncharacterized protein</fullName>
    </submittedName>
</protein>
<dbReference type="AlphaFoldDB" id="B0XFP1"/>
<reference evidence="2" key="2">
    <citation type="submission" date="2021-02" db="UniProtKB">
        <authorList>
            <consortium name="EnsemblMetazoa"/>
        </authorList>
    </citation>
    <scope>IDENTIFICATION</scope>
    <source>
        <strain evidence="2">JHB</strain>
    </source>
</reference>
<name>B0XFP1_CULQU</name>
<organism>
    <name type="scientific">Culex quinquefasciatus</name>
    <name type="common">Southern house mosquito</name>
    <name type="synonym">Culex pungens</name>
    <dbReference type="NCBI Taxonomy" id="7176"/>
    <lineage>
        <taxon>Eukaryota</taxon>
        <taxon>Metazoa</taxon>
        <taxon>Ecdysozoa</taxon>
        <taxon>Arthropoda</taxon>
        <taxon>Hexapoda</taxon>
        <taxon>Insecta</taxon>
        <taxon>Pterygota</taxon>
        <taxon>Neoptera</taxon>
        <taxon>Endopterygota</taxon>
        <taxon>Diptera</taxon>
        <taxon>Nematocera</taxon>
        <taxon>Culicoidea</taxon>
        <taxon>Culicidae</taxon>
        <taxon>Culicinae</taxon>
        <taxon>Culicini</taxon>
        <taxon>Culex</taxon>
        <taxon>Culex</taxon>
    </lineage>
</organism>
<gene>
    <name evidence="2" type="primary">6052155</name>
    <name evidence="1" type="ORF">CpipJ_CPIJ018023</name>
</gene>
<dbReference type="VEuPathDB" id="VectorBase:CQUJHB017609"/>
<evidence type="ECO:0000313" key="2">
    <source>
        <dbReference type="EnsemblMetazoa" id="CPIJ018023-PA"/>
    </source>
</evidence>